<dbReference type="InterPro" id="IPR013246">
    <property type="entry name" value="SAGA_su_Sgf11"/>
</dbReference>
<comment type="subcellular location">
    <subcellularLocation>
        <location evidence="1 10">Nucleus</location>
    </subcellularLocation>
</comment>
<feature type="compositionally biased region" description="Polar residues" evidence="11">
    <location>
        <begin position="251"/>
        <end position="261"/>
    </location>
</feature>
<sequence>MAGIPEAETDIPATMSKLARSVLDDTFYNIIHDLVSKVHREEKIARMRSAVVLAKKIGEEETNRLQKQEGALENGSAELSAATPSNLKQKDSNLVRVETDGAIYENGKVYLKGNPFQTTKEILCPNCRFPRLLYPPSGIGSRPPPDPYKEYCKKHPPIIMPGHDVHGNPFATDKINRKKKQQPQQPNSSNTPASSPPSTPSTPSNSFKHVVAEKISFPTVKCPNCPRYFVVTRVAQHLDRCLGLSGRLTKRNLTPMESGTSAPVPLPTKPSMLKRALPNGDDDTASGSIPKKKKLNTPKKYASMKPTPPSKLKIGTTPDMAAAMEFPDSTPTSAGGGGDVEPASATTTTIVTTSKKKLNPTEGKPGKLKRNDIQRQVKA</sequence>
<keyword evidence="2" id="KW-0479">Metal-binding</keyword>
<evidence type="ECO:0000256" key="5">
    <source>
        <dbReference type="ARBA" id="ARBA00022853"/>
    </source>
</evidence>
<dbReference type="AlphaFoldDB" id="A0A8A1M217"/>
<keyword evidence="4" id="KW-0862">Zinc</keyword>
<keyword evidence="6" id="KW-0805">Transcription regulation</keyword>
<keyword evidence="9" id="KW-0539">Nucleus</keyword>
<evidence type="ECO:0000256" key="10">
    <source>
        <dbReference type="RuleBase" id="RU261113"/>
    </source>
</evidence>
<name>A0A8A1M217_AJECA</name>
<evidence type="ECO:0000256" key="7">
    <source>
        <dbReference type="ARBA" id="ARBA00023159"/>
    </source>
</evidence>
<dbReference type="Pfam" id="PF08209">
    <property type="entry name" value="Sgf11"/>
    <property type="match status" value="1"/>
</dbReference>
<accession>A0A8A1M217</accession>
<feature type="compositionally biased region" description="Basic and acidic residues" evidence="11">
    <location>
        <begin position="369"/>
        <end position="379"/>
    </location>
</feature>
<feature type="region of interest" description="Disordered" evidence="11">
    <location>
        <begin position="277"/>
        <end position="379"/>
    </location>
</feature>
<keyword evidence="5" id="KW-0156">Chromatin regulator</keyword>
<dbReference type="GO" id="GO:0006325">
    <property type="term" value="P:chromatin organization"/>
    <property type="evidence" value="ECO:0007669"/>
    <property type="project" value="UniProtKB-KW"/>
</dbReference>
<dbReference type="EMBL" id="CP069109">
    <property type="protein sequence ID" value="QSS59625.1"/>
    <property type="molecule type" value="Genomic_DNA"/>
</dbReference>
<dbReference type="GO" id="GO:0070461">
    <property type="term" value="C:SAGA-type complex"/>
    <property type="evidence" value="ECO:0007669"/>
    <property type="project" value="UniProtKB-ARBA"/>
</dbReference>
<evidence type="ECO:0000256" key="11">
    <source>
        <dbReference type="SAM" id="MobiDB-lite"/>
    </source>
</evidence>
<keyword evidence="7 10" id="KW-0010">Activator</keyword>
<evidence type="ECO:0000256" key="3">
    <source>
        <dbReference type="ARBA" id="ARBA00022771"/>
    </source>
</evidence>
<protein>
    <recommendedName>
        <fullName evidence="10">SAGA-associated factor 11</fullName>
    </recommendedName>
</protein>
<dbReference type="GO" id="GO:0005634">
    <property type="term" value="C:nucleus"/>
    <property type="evidence" value="ECO:0007669"/>
    <property type="project" value="UniProtKB-SubCell"/>
</dbReference>
<evidence type="ECO:0000256" key="2">
    <source>
        <dbReference type="ARBA" id="ARBA00022723"/>
    </source>
</evidence>
<proteinExistence type="inferred from homology"/>
<keyword evidence="3" id="KW-0863">Zinc-finger</keyword>
<evidence type="ECO:0000313" key="12">
    <source>
        <dbReference type="EMBL" id="QSS59625.1"/>
    </source>
</evidence>
<dbReference type="VEuPathDB" id="FungiDB:I7I51_09061"/>
<evidence type="ECO:0000256" key="9">
    <source>
        <dbReference type="ARBA" id="ARBA00023242"/>
    </source>
</evidence>
<feature type="compositionally biased region" description="Low complexity" evidence="11">
    <location>
        <begin position="182"/>
        <end position="193"/>
    </location>
</feature>
<evidence type="ECO:0000256" key="1">
    <source>
        <dbReference type="ARBA" id="ARBA00004123"/>
    </source>
</evidence>
<dbReference type="OrthoDB" id="21557at2759"/>
<evidence type="ECO:0000256" key="8">
    <source>
        <dbReference type="ARBA" id="ARBA00023163"/>
    </source>
</evidence>
<keyword evidence="8" id="KW-0804">Transcription</keyword>
<feature type="region of interest" description="Disordered" evidence="11">
    <location>
        <begin position="251"/>
        <end position="270"/>
    </location>
</feature>
<evidence type="ECO:0000313" key="13">
    <source>
        <dbReference type="Proteomes" id="UP000663671"/>
    </source>
</evidence>
<comment type="similarity">
    <text evidence="10">Belongs to the SGF11 family.</text>
</comment>
<gene>
    <name evidence="12" type="ORF">I7I51_09061</name>
</gene>
<organism evidence="12 13">
    <name type="scientific">Ajellomyces capsulatus</name>
    <name type="common">Darling's disease fungus</name>
    <name type="synonym">Histoplasma capsulatum</name>
    <dbReference type="NCBI Taxonomy" id="5037"/>
    <lineage>
        <taxon>Eukaryota</taxon>
        <taxon>Fungi</taxon>
        <taxon>Dikarya</taxon>
        <taxon>Ascomycota</taxon>
        <taxon>Pezizomycotina</taxon>
        <taxon>Eurotiomycetes</taxon>
        <taxon>Eurotiomycetidae</taxon>
        <taxon>Onygenales</taxon>
        <taxon>Ajellomycetaceae</taxon>
        <taxon>Histoplasma</taxon>
    </lineage>
</organism>
<evidence type="ECO:0000256" key="6">
    <source>
        <dbReference type="ARBA" id="ARBA00023015"/>
    </source>
</evidence>
<dbReference type="GO" id="GO:0008270">
    <property type="term" value="F:zinc ion binding"/>
    <property type="evidence" value="ECO:0007669"/>
    <property type="project" value="UniProtKB-KW"/>
</dbReference>
<dbReference type="Proteomes" id="UP000663671">
    <property type="component" value="Chromosome 2"/>
</dbReference>
<feature type="region of interest" description="Disordered" evidence="11">
    <location>
        <begin position="63"/>
        <end position="87"/>
    </location>
</feature>
<evidence type="ECO:0000256" key="4">
    <source>
        <dbReference type="ARBA" id="ARBA00022833"/>
    </source>
</evidence>
<feature type="region of interest" description="Disordered" evidence="11">
    <location>
        <begin position="162"/>
        <end position="206"/>
    </location>
</feature>
<reference evidence="12" key="1">
    <citation type="submission" date="2021-01" db="EMBL/GenBank/DDBJ databases">
        <title>Chromosome-level genome assembly of a human fungal pathogen reveals clustering of transcriptionally co-regulated genes.</title>
        <authorList>
            <person name="Voorhies M."/>
            <person name="Cohen S."/>
            <person name="Shea T.P."/>
            <person name="Petrus S."/>
            <person name="Munoz J.F."/>
            <person name="Poplawski S."/>
            <person name="Goldman W.E."/>
            <person name="Michael T."/>
            <person name="Cuomo C.A."/>
            <person name="Sil A."/>
            <person name="Beyhan S."/>
        </authorList>
    </citation>
    <scope>NUCLEOTIDE SEQUENCE</scope>
    <source>
        <strain evidence="12">WU24</strain>
    </source>
</reference>